<feature type="transmembrane region" description="Helical" evidence="5">
    <location>
        <begin position="48"/>
        <end position="65"/>
    </location>
</feature>
<gene>
    <name evidence="6" type="ORF">SE19_02245</name>
</gene>
<organism evidence="6 7">
    <name type="scientific">Acidiplasma aeolicum</name>
    <dbReference type="NCBI Taxonomy" id="507754"/>
    <lineage>
        <taxon>Archaea</taxon>
        <taxon>Methanobacteriati</taxon>
        <taxon>Thermoplasmatota</taxon>
        <taxon>Thermoplasmata</taxon>
        <taxon>Thermoplasmatales</taxon>
        <taxon>Ferroplasmaceae</taxon>
        <taxon>Acidiplasma</taxon>
    </lineage>
</organism>
<feature type="transmembrane region" description="Helical" evidence="5">
    <location>
        <begin position="158"/>
        <end position="179"/>
    </location>
</feature>
<feature type="transmembrane region" description="Helical" evidence="5">
    <location>
        <begin position="213"/>
        <end position="237"/>
    </location>
</feature>
<feature type="transmembrane region" description="Helical" evidence="5">
    <location>
        <begin position="314"/>
        <end position="333"/>
    </location>
</feature>
<keyword evidence="3 5" id="KW-1133">Transmembrane helix</keyword>
<feature type="transmembrane region" description="Helical" evidence="5">
    <location>
        <begin position="249"/>
        <end position="270"/>
    </location>
</feature>
<evidence type="ECO:0000256" key="3">
    <source>
        <dbReference type="ARBA" id="ARBA00022989"/>
    </source>
</evidence>
<protein>
    <recommendedName>
        <fullName evidence="8">Peptidase S24/S26A/S26B/S26C domain-containing protein</fullName>
    </recommendedName>
</protein>
<dbReference type="GO" id="GO:0004252">
    <property type="term" value="F:serine-type endopeptidase activity"/>
    <property type="evidence" value="ECO:0007669"/>
    <property type="project" value="InterPro"/>
</dbReference>
<dbReference type="SUPFAM" id="SSF51306">
    <property type="entry name" value="LexA/Signal peptidase"/>
    <property type="match status" value="1"/>
</dbReference>
<feature type="transmembrane region" description="Helical" evidence="5">
    <location>
        <begin position="16"/>
        <end position="41"/>
    </location>
</feature>
<feature type="transmembrane region" description="Helical" evidence="5">
    <location>
        <begin position="508"/>
        <end position="525"/>
    </location>
</feature>
<dbReference type="Proteomes" id="UP000050515">
    <property type="component" value="Unassembled WGS sequence"/>
</dbReference>
<dbReference type="PATRIC" id="fig|507754.4.peg.1815"/>
<dbReference type="GO" id="GO:0006465">
    <property type="term" value="P:signal peptide processing"/>
    <property type="evidence" value="ECO:0007669"/>
    <property type="project" value="InterPro"/>
</dbReference>
<feature type="transmembrane region" description="Helical" evidence="5">
    <location>
        <begin position="100"/>
        <end position="128"/>
    </location>
</feature>
<evidence type="ECO:0000256" key="1">
    <source>
        <dbReference type="ARBA" id="ARBA00004370"/>
    </source>
</evidence>
<keyword evidence="4 5" id="KW-0472">Membrane</keyword>
<evidence type="ECO:0000256" key="2">
    <source>
        <dbReference type="ARBA" id="ARBA00022692"/>
    </source>
</evidence>
<name>A0A0P9CMX7_9ARCH</name>
<evidence type="ECO:0000256" key="5">
    <source>
        <dbReference type="SAM" id="Phobius"/>
    </source>
</evidence>
<dbReference type="NCBIfam" id="TIGR02228">
    <property type="entry name" value="sigpep_I_arch"/>
    <property type="match status" value="1"/>
</dbReference>
<comment type="caution">
    <text evidence="6">The sequence shown here is derived from an EMBL/GenBank/DDBJ whole genome shotgun (WGS) entry which is preliminary data.</text>
</comment>
<evidence type="ECO:0000313" key="6">
    <source>
        <dbReference type="EMBL" id="KPV47178.1"/>
    </source>
</evidence>
<dbReference type="InterPro" id="IPR036286">
    <property type="entry name" value="LexA/Signal_pep-like_sf"/>
</dbReference>
<feature type="transmembrane region" description="Helical" evidence="5">
    <location>
        <begin position="339"/>
        <end position="362"/>
    </location>
</feature>
<keyword evidence="2 5" id="KW-0812">Transmembrane</keyword>
<feature type="transmembrane region" description="Helical" evidence="5">
    <location>
        <begin position="186"/>
        <end position="207"/>
    </location>
</feature>
<evidence type="ECO:0008006" key="8">
    <source>
        <dbReference type="Google" id="ProtNLM"/>
    </source>
</evidence>
<reference evidence="6 7" key="1">
    <citation type="submission" date="2015-09" db="EMBL/GenBank/DDBJ databases">
        <title>Draft genome sequence of Acidiplasma aeolicum DSM 18409.</title>
        <authorList>
            <person name="Hemp J."/>
        </authorList>
    </citation>
    <scope>NUCLEOTIDE SEQUENCE [LARGE SCALE GENOMIC DNA]</scope>
    <source>
        <strain evidence="6 7">V</strain>
    </source>
</reference>
<accession>A0A0P9CMX7</accession>
<dbReference type="GO" id="GO:0016020">
    <property type="term" value="C:membrane"/>
    <property type="evidence" value="ECO:0007669"/>
    <property type="project" value="UniProtKB-SubCell"/>
</dbReference>
<dbReference type="RefSeq" id="WP_054963946.1">
    <property type="nucleotide sequence ID" value="NZ_LJCQ01000121.1"/>
</dbReference>
<feature type="transmembrane region" description="Helical" evidence="5">
    <location>
        <begin position="71"/>
        <end position="88"/>
    </location>
</feature>
<dbReference type="InterPro" id="IPR019533">
    <property type="entry name" value="Peptidase_S26"/>
</dbReference>
<sequence length="526" mass="60549">MTKKIKSLNYDIYSYFLYYFLVLYFAIIFVAFFHTSIFILSSTIKREIFIALVLYLSFLSMNYYKTGYLKPLYALLELFPLLPIILYFKGKFFSKNQKELGTYFIYSLLLFIFIFSFTIVISALALIYKPLFFSMVGSKPYADKFLKPVAVYKNTSSFIILHNLAFLSLIILGGPFLYIPTFAGSYFMAIITMPVLAGAIISGYFNYILPNAILEISGTIIAAASSFILFMFVLESIKENKQFIFPKKYLKYIISGLIMSLMSFLFAWPIEVLLITRNITFVWLKAFYFIDLYILVVDFIIIFKLFRGTFMSPLEYFSLYFFISLFLFGLVGAKTIHSSIWYLILFGTFSNYFMLYSLFSIFNSNNEIGKIDGDLIYVIARGKSMTPVIEGGDILIIKRVNSIEELSIGDIITYRTSAIYSPLNNSGIVTHRIIKIMGDKIFAKGDNNASIDAQTIYLDDIIGVVLAKLTYITGKVQTLEILKQDDKIKSEFPYINNLNPRVKHNNQFHEFYLVLISFLLIILVLV</sequence>
<dbReference type="AlphaFoldDB" id="A0A0P9CMX7"/>
<evidence type="ECO:0000256" key="4">
    <source>
        <dbReference type="ARBA" id="ARBA00023136"/>
    </source>
</evidence>
<dbReference type="Gene3D" id="2.10.109.10">
    <property type="entry name" value="Umud Fragment, subunit A"/>
    <property type="match status" value="1"/>
</dbReference>
<proteinExistence type="predicted"/>
<feature type="transmembrane region" description="Helical" evidence="5">
    <location>
        <begin position="282"/>
        <end position="302"/>
    </location>
</feature>
<dbReference type="CDD" id="cd06530">
    <property type="entry name" value="S26_SPase_I"/>
    <property type="match status" value="1"/>
</dbReference>
<evidence type="ECO:0000313" key="7">
    <source>
        <dbReference type="Proteomes" id="UP000050515"/>
    </source>
</evidence>
<dbReference type="EMBL" id="LJCQ01000121">
    <property type="protein sequence ID" value="KPV47178.1"/>
    <property type="molecule type" value="Genomic_DNA"/>
</dbReference>
<dbReference type="InterPro" id="IPR001733">
    <property type="entry name" value="Peptidase_S26B"/>
</dbReference>
<comment type="subcellular location">
    <subcellularLocation>
        <location evidence="1">Membrane</location>
    </subcellularLocation>
</comment>